<dbReference type="CDD" id="cd01042">
    <property type="entry name" value="DMQH"/>
    <property type="match status" value="1"/>
</dbReference>
<dbReference type="InterPro" id="IPR007263">
    <property type="entry name" value="DCC1-like"/>
</dbReference>
<dbReference type="GO" id="GO:0015035">
    <property type="term" value="F:protein-disulfide reductase activity"/>
    <property type="evidence" value="ECO:0007669"/>
    <property type="project" value="InterPro"/>
</dbReference>
<evidence type="ECO:0000256" key="5">
    <source>
        <dbReference type="ARBA" id="ARBA00023004"/>
    </source>
</evidence>
<dbReference type="PANTHER" id="PTHR11237">
    <property type="entry name" value="COENZYME Q10 BIOSYNTHESIS PROTEIN 7"/>
    <property type="match status" value="1"/>
</dbReference>
<gene>
    <name evidence="9" type="primary">coq7_2</name>
    <name evidence="9" type="ORF">HC248_03368</name>
</gene>
<dbReference type="EMBL" id="CP051461">
    <property type="protein sequence ID" value="QJC58031.1"/>
    <property type="molecule type" value="Genomic_DNA"/>
</dbReference>
<evidence type="ECO:0000256" key="3">
    <source>
        <dbReference type="ARBA" id="ARBA00022723"/>
    </source>
</evidence>
<dbReference type="GO" id="GO:0008682">
    <property type="term" value="F:3-demethoxyubiquinol 3-hydroxylase activity"/>
    <property type="evidence" value="ECO:0007669"/>
    <property type="project" value="TreeGrafter"/>
</dbReference>
<evidence type="ECO:0000256" key="4">
    <source>
        <dbReference type="ARBA" id="ARBA00023002"/>
    </source>
</evidence>
<evidence type="ECO:0000256" key="2">
    <source>
        <dbReference type="ARBA" id="ARBA00022688"/>
    </source>
</evidence>
<keyword evidence="4 9" id="KW-0560">Oxidoreductase</keyword>
<dbReference type="SUPFAM" id="SSF47240">
    <property type="entry name" value="Ferritin-like"/>
    <property type="match status" value="1"/>
</dbReference>
<accession>A0A6H2HDR7</accession>
<keyword evidence="5" id="KW-0408">Iron</keyword>
<feature type="transmembrane region" description="Helical" evidence="8">
    <location>
        <begin position="76"/>
        <end position="96"/>
    </location>
</feature>
<comment type="pathway">
    <text evidence="1">Cofactor biosynthesis; ubiquinone biosynthesis.</text>
</comment>
<evidence type="ECO:0000313" key="9">
    <source>
        <dbReference type="EMBL" id="QJC58031.1"/>
    </source>
</evidence>
<name>A0A6H2HDR7_9BURK</name>
<dbReference type="Pfam" id="PF04134">
    <property type="entry name" value="DCC1-like"/>
    <property type="match status" value="1"/>
</dbReference>
<evidence type="ECO:0000256" key="1">
    <source>
        <dbReference type="ARBA" id="ARBA00004749"/>
    </source>
</evidence>
<evidence type="ECO:0000256" key="6">
    <source>
        <dbReference type="ARBA" id="ARBA00023033"/>
    </source>
</evidence>
<dbReference type="EC" id="1.14.13.-" evidence="9"/>
<evidence type="ECO:0000256" key="8">
    <source>
        <dbReference type="SAM" id="Phobius"/>
    </source>
</evidence>
<dbReference type="InterPro" id="IPR011566">
    <property type="entry name" value="Ubq_synth_Coq7"/>
</dbReference>
<dbReference type="KEGG" id="pvac:HC248_03368"/>
<protein>
    <submittedName>
        <fullName evidence="9">2-nonaprenyl-3-methyl-6-methoxy-1,4-benzoquinol hydroxylase</fullName>
        <ecNumber evidence="9">1.14.13.-</ecNumber>
    </submittedName>
</protein>
<keyword evidence="3" id="KW-0479">Metal-binding</keyword>
<dbReference type="Proteomes" id="UP000502041">
    <property type="component" value="Chromosome"/>
</dbReference>
<dbReference type="RefSeq" id="WP_168923447.1">
    <property type="nucleotide sequence ID" value="NZ_CP051461.1"/>
</dbReference>
<dbReference type="AlphaFoldDB" id="A0A6H2HDR7"/>
<evidence type="ECO:0000313" key="10">
    <source>
        <dbReference type="Proteomes" id="UP000502041"/>
    </source>
</evidence>
<keyword evidence="8" id="KW-0812">Transmembrane</keyword>
<dbReference type="PANTHER" id="PTHR11237:SF4">
    <property type="entry name" value="5-DEMETHOXYUBIQUINONE HYDROXYLASE, MITOCHONDRIAL"/>
    <property type="match status" value="1"/>
</dbReference>
<dbReference type="Pfam" id="PF03232">
    <property type="entry name" value="COQ7"/>
    <property type="match status" value="1"/>
</dbReference>
<keyword evidence="2" id="KW-0831">Ubiquinone biosynthesis</keyword>
<keyword evidence="7 8" id="KW-0472">Membrane</keyword>
<dbReference type="InterPro" id="IPR009078">
    <property type="entry name" value="Ferritin-like_SF"/>
</dbReference>
<keyword evidence="6" id="KW-0503">Monooxygenase</keyword>
<proteinExistence type="predicted"/>
<organism evidence="9 10">
    <name type="scientific">Polaromonas vacuolata</name>
    <dbReference type="NCBI Taxonomy" id="37448"/>
    <lineage>
        <taxon>Bacteria</taxon>
        <taxon>Pseudomonadati</taxon>
        <taxon>Pseudomonadota</taxon>
        <taxon>Betaproteobacteria</taxon>
        <taxon>Burkholderiales</taxon>
        <taxon>Comamonadaceae</taxon>
        <taxon>Polaromonas</taxon>
    </lineage>
</organism>
<keyword evidence="8" id="KW-1133">Transmembrane helix</keyword>
<evidence type="ECO:0000256" key="7">
    <source>
        <dbReference type="ARBA" id="ARBA00023136"/>
    </source>
</evidence>
<sequence length="304" mass="34202">MKPENTTPTEPQLTVMFDGACPLCRREVGVYRDLKPLKPITWMDVSDEQTALDPCGGRNRSDYLARFHVRRADGSMLSGAAAFVALWLTLPGWRWLGRFGSLPGMTPVLEVFYTGFLRIRPAMQRGVRLFDTTHLPADMLADLRSDHAGETGAVWIYYGILCTSPNRKVRAFAKRHLAIEKTHLQEMRSLLPPLKRSLLLPAWRLAGFLTGALPSLFGATAVFATIEAVESFVEQHYQLQINKLAGRDEFVTLRMTLIDFKADESDHRHEAQAELANPPGRFTKYWCAVVEKGSHIAVKLAHKL</sequence>
<dbReference type="GO" id="GO:0006744">
    <property type="term" value="P:ubiquinone biosynthetic process"/>
    <property type="evidence" value="ECO:0007669"/>
    <property type="project" value="UniProtKB-KW"/>
</dbReference>
<keyword evidence="10" id="KW-1185">Reference proteome</keyword>
<dbReference type="GO" id="GO:0046872">
    <property type="term" value="F:metal ion binding"/>
    <property type="evidence" value="ECO:0007669"/>
    <property type="project" value="UniProtKB-KW"/>
</dbReference>
<reference evidence="9 10" key="1">
    <citation type="submission" date="2020-04" db="EMBL/GenBank/DDBJ databases">
        <title>Complete genome of a Psychrophilic, Marine, Gas Vacuolate Bacterium Polaromonas vacuolata KCTC 22033T.</title>
        <authorList>
            <person name="Hwang K."/>
            <person name="Kim K.M."/>
        </authorList>
    </citation>
    <scope>NUCLEOTIDE SEQUENCE [LARGE SCALE GENOMIC DNA]</scope>
    <source>
        <strain evidence="9 10">KCTC 22033</strain>
    </source>
</reference>